<organism evidence="1 2">
    <name type="scientific">Shewanella xiamenensis</name>
    <dbReference type="NCBI Taxonomy" id="332186"/>
    <lineage>
        <taxon>Bacteria</taxon>
        <taxon>Pseudomonadati</taxon>
        <taxon>Pseudomonadota</taxon>
        <taxon>Gammaproteobacteria</taxon>
        <taxon>Alteromonadales</taxon>
        <taxon>Shewanellaceae</taxon>
        <taxon>Shewanella</taxon>
    </lineage>
</organism>
<name>A0ABT6UFR6_9GAMM</name>
<dbReference type="EMBL" id="JAOTLW010000020">
    <property type="protein sequence ID" value="MDI5833316.1"/>
    <property type="molecule type" value="Genomic_DNA"/>
</dbReference>
<reference evidence="1 2" key="1">
    <citation type="submission" date="2022-09" db="EMBL/GenBank/DDBJ databases">
        <title>The outer-membrane cytochrome OmcA is essential for infection of Shewanella oneidensis by a zebrafish-associated bacteriophage.</title>
        <authorList>
            <person name="Grenfell A.W."/>
            <person name="Intile P."/>
            <person name="Mcfarlane J."/>
            <person name="Leung D."/>
            <person name="Abdalla K."/>
            <person name="Wold M."/>
            <person name="Kees E."/>
            <person name="Gralnick J."/>
        </authorList>
    </citation>
    <scope>NUCLEOTIDE SEQUENCE [LARGE SCALE GENOMIC DNA]</scope>
    <source>
        <strain evidence="1 2">NF-5</strain>
    </source>
</reference>
<dbReference type="Proteomes" id="UP001159075">
    <property type="component" value="Unassembled WGS sequence"/>
</dbReference>
<keyword evidence="2" id="KW-1185">Reference proteome</keyword>
<dbReference type="RefSeq" id="WP_282679855.1">
    <property type="nucleotide sequence ID" value="NZ_JAOTLW010000020.1"/>
</dbReference>
<gene>
    <name evidence="1" type="ORF">ODY93_17170</name>
</gene>
<sequence length="331" mass="37805">MIIYIGLWALVFPKNASAISSAEEKLFKKALNYIAQIIIRYYGNTWYENTKKQMEDFSEYNQKNTEEEKNQLRENLGRLGDSYNQVLKSQYDTELKIETAPSLYDCELESVNVNSVKAEKAVSLKHVEIQNQSKLTGGKVTSEFNDPVAKTDFSFELLTDVLGYSTLNSDKQYIVANSLVEKILGPENKVNSFDTKIRSAETINYQSKILSRIAFRNSIKSSLTWLINKRRKVSLEQQYDSTLNYIVEPYNPEQGISFLESLSIQVDMYSEGSDLMRKISEYAGLTPLMITLCEMEALENKLSHEIMVAQIELSRIDAYELLIMQGTDSNG</sequence>
<evidence type="ECO:0000313" key="2">
    <source>
        <dbReference type="Proteomes" id="UP001159075"/>
    </source>
</evidence>
<comment type="caution">
    <text evidence="1">The sequence shown here is derived from an EMBL/GenBank/DDBJ whole genome shotgun (WGS) entry which is preliminary data.</text>
</comment>
<accession>A0ABT6UFR6</accession>
<proteinExistence type="predicted"/>
<evidence type="ECO:0000313" key="1">
    <source>
        <dbReference type="EMBL" id="MDI5833316.1"/>
    </source>
</evidence>
<protein>
    <submittedName>
        <fullName evidence="1">Uncharacterized protein</fullName>
    </submittedName>
</protein>